<dbReference type="FunFam" id="3.40.50.2020:FF:000007">
    <property type="entry name" value="Ribose-phosphate pyrophosphokinase"/>
    <property type="match status" value="1"/>
</dbReference>
<evidence type="ECO:0000256" key="9">
    <source>
        <dbReference type="ARBA" id="ARBA00022840"/>
    </source>
</evidence>
<organism evidence="13 14">
    <name type="scientific">Reticulomyxa filosa</name>
    <dbReference type="NCBI Taxonomy" id="46433"/>
    <lineage>
        <taxon>Eukaryota</taxon>
        <taxon>Sar</taxon>
        <taxon>Rhizaria</taxon>
        <taxon>Retaria</taxon>
        <taxon>Foraminifera</taxon>
        <taxon>Monothalamids</taxon>
        <taxon>Reticulomyxidae</taxon>
        <taxon>Reticulomyxa</taxon>
    </lineage>
</organism>
<protein>
    <recommendedName>
        <fullName evidence="3">ribose-phosphate diphosphokinase</fullName>
        <ecNumber evidence="3">2.7.6.1</ecNumber>
    </recommendedName>
</protein>
<keyword evidence="10" id="KW-0460">Magnesium</keyword>
<keyword evidence="6" id="KW-0545">Nucleotide biosynthesis</keyword>
<dbReference type="GO" id="GO:0005737">
    <property type="term" value="C:cytoplasm"/>
    <property type="evidence" value="ECO:0007669"/>
    <property type="project" value="TreeGrafter"/>
</dbReference>
<keyword evidence="9" id="KW-0067">ATP-binding</keyword>
<accession>X6N266</accession>
<gene>
    <name evidence="13" type="ORF">RFI_17031</name>
</gene>
<evidence type="ECO:0000313" key="14">
    <source>
        <dbReference type="Proteomes" id="UP000023152"/>
    </source>
</evidence>
<dbReference type="PANTHER" id="PTHR10210:SF32">
    <property type="entry name" value="RIBOSE-PHOSPHATE PYROPHOSPHOKINASE 2"/>
    <property type="match status" value="1"/>
</dbReference>
<evidence type="ECO:0000259" key="12">
    <source>
        <dbReference type="Pfam" id="PF13793"/>
    </source>
</evidence>
<evidence type="ECO:0000256" key="3">
    <source>
        <dbReference type="ARBA" id="ARBA00013247"/>
    </source>
</evidence>
<keyword evidence="14" id="KW-1185">Reference proteome</keyword>
<dbReference type="SUPFAM" id="SSF53271">
    <property type="entry name" value="PRTase-like"/>
    <property type="match status" value="1"/>
</dbReference>
<dbReference type="GO" id="GO:0016301">
    <property type="term" value="F:kinase activity"/>
    <property type="evidence" value="ECO:0007669"/>
    <property type="project" value="UniProtKB-KW"/>
</dbReference>
<comment type="pathway">
    <text evidence="1">Metabolic intermediate biosynthesis; 5-phospho-alpha-D-ribose 1-diphosphate biosynthesis; 5-phospho-alpha-D-ribose 1-diphosphate from D-ribose 5-phosphate (route I): step 1/1.</text>
</comment>
<dbReference type="InterPro" id="IPR029057">
    <property type="entry name" value="PRTase-like"/>
</dbReference>
<feature type="non-terminal residue" evidence="13">
    <location>
        <position position="273"/>
    </location>
</feature>
<evidence type="ECO:0000313" key="13">
    <source>
        <dbReference type="EMBL" id="ETO20186.1"/>
    </source>
</evidence>
<keyword evidence="5" id="KW-0479">Metal-binding</keyword>
<proteinExistence type="inferred from homology"/>
<sequence length="273" mass="30279">MASSCAFNTRVQATKPRMLDRLDEEFVVVSGRSNPTLAEQVSTALGKPLSKVEIGTYADGEVSLRTTEFFFLKGLCGKRNFGKISIRLGENVRGKDVYIIQGTCPPIHDNLLELVLLIASARRCSARRIIAVMPYYAYSRQDRTRYQRPGIAADDIATMLECVGADQVIAIDIHRIQLEGCFDESECQFDSLESLRAALPVLLEKDLFNPVIVCPSDTGIQRARRLQSLMLEEGGVWSSIAFVTTTKLDQTIEFAELESHEKIAAQRSEVVGA</sequence>
<dbReference type="SMART" id="SM01400">
    <property type="entry name" value="Pribosyltran_N"/>
    <property type="match status" value="1"/>
</dbReference>
<reference evidence="13 14" key="1">
    <citation type="journal article" date="2013" name="Curr. Biol.">
        <title>The Genome of the Foraminiferan Reticulomyxa filosa.</title>
        <authorList>
            <person name="Glockner G."/>
            <person name="Hulsmann N."/>
            <person name="Schleicher M."/>
            <person name="Noegel A.A."/>
            <person name="Eichinger L."/>
            <person name="Gallinger C."/>
            <person name="Pawlowski J."/>
            <person name="Sierra R."/>
            <person name="Euteneuer U."/>
            <person name="Pillet L."/>
            <person name="Moustafa A."/>
            <person name="Platzer M."/>
            <person name="Groth M."/>
            <person name="Szafranski K."/>
            <person name="Schliwa M."/>
        </authorList>
    </citation>
    <scope>NUCLEOTIDE SEQUENCE [LARGE SCALE GENOMIC DNA]</scope>
</reference>
<dbReference type="GO" id="GO:0000287">
    <property type="term" value="F:magnesium ion binding"/>
    <property type="evidence" value="ECO:0007669"/>
    <property type="project" value="InterPro"/>
</dbReference>
<evidence type="ECO:0000256" key="6">
    <source>
        <dbReference type="ARBA" id="ARBA00022727"/>
    </source>
</evidence>
<dbReference type="NCBIfam" id="TIGR01251">
    <property type="entry name" value="ribP_PPkin"/>
    <property type="match status" value="1"/>
</dbReference>
<evidence type="ECO:0000256" key="7">
    <source>
        <dbReference type="ARBA" id="ARBA00022741"/>
    </source>
</evidence>
<comment type="catalytic activity">
    <reaction evidence="11">
        <text>D-ribose 5-phosphate + ATP = 5-phospho-alpha-D-ribose 1-diphosphate + AMP + H(+)</text>
        <dbReference type="Rhea" id="RHEA:15609"/>
        <dbReference type="ChEBI" id="CHEBI:15378"/>
        <dbReference type="ChEBI" id="CHEBI:30616"/>
        <dbReference type="ChEBI" id="CHEBI:58017"/>
        <dbReference type="ChEBI" id="CHEBI:78346"/>
        <dbReference type="ChEBI" id="CHEBI:456215"/>
        <dbReference type="EC" id="2.7.6.1"/>
    </reaction>
</comment>
<dbReference type="GO" id="GO:0004749">
    <property type="term" value="F:ribose phosphate diphosphokinase activity"/>
    <property type="evidence" value="ECO:0007669"/>
    <property type="project" value="UniProtKB-EC"/>
</dbReference>
<comment type="caution">
    <text evidence="13">The sequence shown here is derived from an EMBL/GenBank/DDBJ whole genome shotgun (WGS) entry which is preliminary data.</text>
</comment>
<dbReference type="Proteomes" id="UP000023152">
    <property type="component" value="Unassembled WGS sequence"/>
</dbReference>
<dbReference type="GO" id="GO:0002189">
    <property type="term" value="C:ribose phosphate diphosphokinase complex"/>
    <property type="evidence" value="ECO:0007669"/>
    <property type="project" value="TreeGrafter"/>
</dbReference>
<keyword evidence="4" id="KW-0808">Transferase</keyword>
<evidence type="ECO:0000256" key="8">
    <source>
        <dbReference type="ARBA" id="ARBA00022777"/>
    </source>
</evidence>
<name>X6N266_RETFI</name>
<dbReference type="AlphaFoldDB" id="X6N266"/>
<keyword evidence="7" id="KW-0547">Nucleotide-binding</keyword>
<dbReference type="Gene3D" id="3.40.50.2020">
    <property type="match status" value="1"/>
</dbReference>
<dbReference type="OrthoDB" id="413572at2759"/>
<feature type="domain" description="Ribose-phosphate pyrophosphokinase N-terminal" evidence="12">
    <location>
        <begin position="80"/>
        <end position="164"/>
    </location>
</feature>
<dbReference type="InterPro" id="IPR029099">
    <property type="entry name" value="Pribosyltran_N"/>
</dbReference>
<dbReference type="GO" id="GO:0006015">
    <property type="term" value="P:5-phosphoribose 1-diphosphate biosynthetic process"/>
    <property type="evidence" value="ECO:0007669"/>
    <property type="project" value="TreeGrafter"/>
</dbReference>
<evidence type="ECO:0000256" key="5">
    <source>
        <dbReference type="ARBA" id="ARBA00022723"/>
    </source>
</evidence>
<dbReference type="Pfam" id="PF13793">
    <property type="entry name" value="Pribosyltran_N"/>
    <property type="match status" value="2"/>
</dbReference>
<evidence type="ECO:0000256" key="11">
    <source>
        <dbReference type="ARBA" id="ARBA00049535"/>
    </source>
</evidence>
<evidence type="ECO:0000256" key="10">
    <source>
        <dbReference type="ARBA" id="ARBA00022842"/>
    </source>
</evidence>
<dbReference type="GO" id="GO:0006164">
    <property type="term" value="P:purine nucleotide biosynthetic process"/>
    <property type="evidence" value="ECO:0007669"/>
    <property type="project" value="TreeGrafter"/>
</dbReference>
<evidence type="ECO:0000256" key="1">
    <source>
        <dbReference type="ARBA" id="ARBA00004996"/>
    </source>
</evidence>
<evidence type="ECO:0000256" key="2">
    <source>
        <dbReference type="ARBA" id="ARBA00006478"/>
    </source>
</evidence>
<evidence type="ECO:0000256" key="4">
    <source>
        <dbReference type="ARBA" id="ARBA00022679"/>
    </source>
</evidence>
<keyword evidence="8" id="KW-0418">Kinase</keyword>
<dbReference type="EMBL" id="ASPP01012849">
    <property type="protein sequence ID" value="ETO20186.1"/>
    <property type="molecule type" value="Genomic_DNA"/>
</dbReference>
<dbReference type="EC" id="2.7.6.1" evidence="3"/>
<dbReference type="GO" id="GO:0005524">
    <property type="term" value="F:ATP binding"/>
    <property type="evidence" value="ECO:0007669"/>
    <property type="project" value="UniProtKB-KW"/>
</dbReference>
<feature type="domain" description="Ribose-phosphate pyrophosphokinase N-terminal" evidence="12">
    <location>
        <begin position="27"/>
        <end position="68"/>
    </location>
</feature>
<comment type="similarity">
    <text evidence="2">Belongs to the ribose-phosphate pyrophosphokinase family.</text>
</comment>
<dbReference type="PANTHER" id="PTHR10210">
    <property type="entry name" value="RIBOSE-PHOSPHATE DIPHOSPHOKINASE FAMILY MEMBER"/>
    <property type="match status" value="1"/>
</dbReference>
<dbReference type="InterPro" id="IPR005946">
    <property type="entry name" value="Rib-P_diPkinase"/>
</dbReference>